<dbReference type="InterPro" id="IPR002933">
    <property type="entry name" value="Peptidase_M20"/>
</dbReference>
<protein>
    <submittedName>
        <fullName evidence="3">Bacterial exopeptidase dimerization domain-containing protein</fullName>
    </submittedName>
</protein>
<dbReference type="AlphaFoldDB" id="A0A165NT50"/>
<evidence type="ECO:0000313" key="3">
    <source>
        <dbReference type="EMBL" id="KZW01185.1"/>
    </source>
</evidence>
<feature type="domain" description="Peptidase M20 dimerisation" evidence="2">
    <location>
        <begin position="75"/>
        <end position="167"/>
    </location>
</feature>
<dbReference type="SUPFAM" id="SSF55031">
    <property type="entry name" value="Bacterial exopeptidase dimerisation domain"/>
    <property type="match status" value="1"/>
</dbReference>
<dbReference type="EMBL" id="KV425895">
    <property type="protein sequence ID" value="KZW01185.1"/>
    <property type="molecule type" value="Genomic_DNA"/>
</dbReference>
<dbReference type="Gene3D" id="3.40.630.10">
    <property type="entry name" value="Zn peptidases"/>
    <property type="match status" value="2"/>
</dbReference>
<dbReference type="SUPFAM" id="SSF53187">
    <property type="entry name" value="Zn-dependent exopeptidases"/>
    <property type="match status" value="1"/>
</dbReference>
<dbReference type="OrthoDB" id="6119954at2759"/>
<name>A0A165NT50_EXIGL</name>
<evidence type="ECO:0000313" key="4">
    <source>
        <dbReference type="Proteomes" id="UP000077266"/>
    </source>
</evidence>
<dbReference type="InParanoid" id="A0A165NT50"/>
<dbReference type="Pfam" id="PF01546">
    <property type="entry name" value="Peptidase_M20"/>
    <property type="match status" value="1"/>
</dbReference>
<dbReference type="PANTHER" id="PTHR30575:SF0">
    <property type="entry name" value="XAA-ARG DIPEPTIDASE"/>
    <property type="match status" value="1"/>
</dbReference>
<dbReference type="GO" id="GO:0016805">
    <property type="term" value="F:dipeptidase activity"/>
    <property type="evidence" value="ECO:0007669"/>
    <property type="project" value="TreeGrafter"/>
</dbReference>
<proteinExistence type="inferred from homology"/>
<dbReference type="FunFam" id="3.30.70.360:FF:000004">
    <property type="entry name" value="Peptidase M20 domain-containing protein 2"/>
    <property type="match status" value="1"/>
</dbReference>
<gene>
    <name evidence="3" type="ORF">EXIGLDRAFT_830155</name>
</gene>
<organism evidence="3 4">
    <name type="scientific">Exidia glandulosa HHB12029</name>
    <dbReference type="NCBI Taxonomy" id="1314781"/>
    <lineage>
        <taxon>Eukaryota</taxon>
        <taxon>Fungi</taxon>
        <taxon>Dikarya</taxon>
        <taxon>Basidiomycota</taxon>
        <taxon>Agaricomycotina</taxon>
        <taxon>Agaricomycetes</taxon>
        <taxon>Auriculariales</taxon>
        <taxon>Exidiaceae</taxon>
        <taxon>Exidia</taxon>
    </lineage>
</organism>
<dbReference type="InterPro" id="IPR052030">
    <property type="entry name" value="Peptidase_M20/M20A_hydrolases"/>
</dbReference>
<dbReference type="InterPro" id="IPR036264">
    <property type="entry name" value="Bact_exopeptidase_dim_dom"/>
</dbReference>
<sequence length="296" mass="31718">MAGVGVALGIKAAMEDHDIDGKVILLGTPAEEGGAGKIHLLNSGAYDEMDVCLMSHPSVGPPKEAATSRSLAVQSVEVEFHGHTAHAGAQPWEGQNALDAAVLTYNAVSVLRQQIKPDHRIHGIIEGKDWAPNIIPDYAKMRWLVRAPNSAEVEILRDRLLNCIKAASMATSCTVDTTQGLIMKDLRQNDTLGQEFATAMEKYGYKTHVGPSVPISTASTDFGNITYALPSIHPRYGITQVPGAGNHTAAFTKEAATQQAHHASLAIIKGLAMTGVRVLTDAQFFEKAKREFESSV</sequence>
<dbReference type="Proteomes" id="UP000077266">
    <property type="component" value="Unassembled WGS sequence"/>
</dbReference>
<evidence type="ECO:0000256" key="1">
    <source>
        <dbReference type="ARBA" id="ARBA00006247"/>
    </source>
</evidence>
<reference evidence="3 4" key="1">
    <citation type="journal article" date="2016" name="Mol. Biol. Evol.">
        <title>Comparative Genomics of Early-Diverging Mushroom-Forming Fungi Provides Insights into the Origins of Lignocellulose Decay Capabilities.</title>
        <authorList>
            <person name="Nagy L.G."/>
            <person name="Riley R."/>
            <person name="Tritt A."/>
            <person name="Adam C."/>
            <person name="Daum C."/>
            <person name="Floudas D."/>
            <person name="Sun H."/>
            <person name="Yadav J.S."/>
            <person name="Pangilinan J."/>
            <person name="Larsson K.H."/>
            <person name="Matsuura K."/>
            <person name="Barry K."/>
            <person name="Labutti K."/>
            <person name="Kuo R."/>
            <person name="Ohm R.A."/>
            <person name="Bhattacharya S.S."/>
            <person name="Shirouzu T."/>
            <person name="Yoshinaga Y."/>
            <person name="Martin F.M."/>
            <person name="Grigoriev I.V."/>
            <person name="Hibbett D.S."/>
        </authorList>
    </citation>
    <scope>NUCLEOTIDE SEQUENCE [LARGE SCALE GENOMIC DNA]</scope>
    <source>
        <strain evidence="3 4">HHB12029</strain>
    </source>
</reference>
<dbReference type="InterPro" id="IPR011650">
    <property type="entry name" value="Peptidase_M20_dimer"/>
</dbReference>
<dbReference type="PANTHER" id="PTHR30575">
    <property type="entry name" value="PEPTIDASE M20"/>
    <property type="match status" value="1"/>
</dbReference>
<accession>A0A165NT50</accession>
<keyword evidence="4" id="KW-1185">Reference proteome</keyword>
<dbReference type="Pfam" id="PF07687">
    <property type="entry name" value="M20_dimer"/>
    <property type="match status" value="1"/>
</dbReference>
<evidence type="ECO:0000259" key="2">
    <source>
        <dbReference type="Pfam" id="PF07687"/>
    </source>
</evidence>
<comment type="similarity">
    <text evidence="1">Belongs to the peptidase M20A family.</text>
</comment>
<dbReference type="STRING" id="1314781.A0A165NT50"/>